<evidence type="ECO:0000256" key="1">
    <source>
        <dbReference type="ARBA" id="ARBA00004229"/>
    </source>
</evidence>
<name>L1JCT2_GUITC</name>
<feature type="domain" description="Helicase ATP-binding" evidence="6">
    <location>
        <begin position="17"/>
        <end position="170"/>
    </location>
</feature>
<protein>
    <recommendedName>
        <fullName evidence="6">Helicase ATP-binding domain-containing protein</fullName>
    </recommendedName>
</protein>
<dbReference type="GO" id="GO:0016787">
    <property type="term" value="F:hydrolase activity"/>
    <property type="evidence" value="ECO:0007669"/>
    <property type="project" value="UniProtKB-KW"/>
</dbReference>
<comment type="subcellular location">
    <subcellularLocation>
        <location evidence="1">Plastid</location>
        <location evidence="1">Chloroplast</location>
    </subcellularLocation>
</comment>
<dbReference type="EMBL" id="JH992995">
    <property type="protein sequence ID" value="EKX46338.1"/>
    <property type="molecule type" value="Genomic_DNA"/>
</dbReference>
<dbReference type="KEGG" id="gtt:GUITHDRAFT_60572"/>
<dbReference type="InterPro" id="IPR006935">
    <property type="entry name" value="Helicase/UvrB_N"/>
</dbReference>
<reference evidence="7 9" key="1">
    <citation type="journal article" date="2012" name="Nature">
        <title>Algal genomes reveal evolutionary mosaicism and the fate of nucleomorphs.</title>
        <authorList>
            <consortium name="DOE Joint Genome Institute"/>
            <person name="Curtis B.A."/>
            <person name="Tanifuji G."/>
            <person name="Burki F."/>
            <person name="Gruber A."/>
            <person name="Irimia M."/>
            <person name="Maruyama S."/>
            <person name="Arias M.C."/>
            <person name="Ball S.G."/>
            <person name="Gile G.H."/>
            <person name="Hirakawa Y."/>
            <person name="Hopkins J.F."/>
            <person name="Kuo A."/>
            <person name="Rensing S.A."/>
            <person name="Schmutz J."/>
            <person name="Symeonidi A."/>
            <person name="Elias M."/>
            <person name="Eveleigh R.J."/>
            <person name="Herman E.K."/>
            <person name="Klute M.J."/>
            <person name="Nakayama T."/>
            <person name="Obornik M."/>
            <person name="Reyes-Prieto A."/>
            <person name="Armbrust E.V."/>
            <person name="Aves S.J."/>
            <person name="Beiko R.G."/>
            <person name="Coutinho P."/>
            <person name="Dacks J.B."/>
            <person name="Durnford D.G."/>
            <person name="Fast N.M."/>
            <person name="Green B.R."/>
            <person name="Grisdale C.J."/>
            <person name="Hempel F."/>
            <person name="Henrissat B."/>
            <person name="Hoppner M.P."/>
            <person name="Ishida K."/>
            <person name="Kim E."/>
            <person name="Koreny L."/>
            <person name="Kroth P.G."/>
            <person name="Liu Y."/>
            <person name="Malik S.B."/>
            <person name="Maier U.G."/>
            <person name="McRose D."/>
            <person name="Mock T."/>
            <person name="Neilson J.A."/>
            <person name="Onodera N.T."/>
            <person name="Poole A.M."/>
            <person name="Pritham E.J."/>
            <person name="Richards T.A."/>
            <person name="Rocap G."/>
            <person name="Roy S.W."/>
            <person name="Sarai C."/>
            <person name="Schaack S."/>
            <person name="Shirato S."/>
            <person name="Slamovits C.H."/>
            <person name="Spencer D.F."/>
            <person name="Suzuki S."/>
            <person name="Worden A.Z."/>
            <person name="Zauner S."/>
            <person name="Barry K."/>
            <person name="Bell C."/>
            <person name="Bharti A.K."/>
            <person name="Crow J.A."/>
            <person name="Grimwood J."/>
            <person name="Kramer R."/>
            <person name="Lindquist E."/>
            <person name="Lucas S."/>
            <person name="Salamov A."/>
            <person name="McFadden G.I."/>
            <person name="Lane C.E."/>
            <person name="Keeling P.J."/>
            <person name="Gray M.W."/>
            <person name="Grigoriev I.V."/>
            <person name="Archibald J.M."/>
        </authorList>
    </citation>
    <scope>NUCLEOTIDE SEQUENCE</scope>
    <source>
        <strain evidence="7 9">CCMP2712</strain>
    </source>
</reference>
<evidence type="ECO:0000313" key="7">
    <source>
        <dbReference type="EMBL" id="EKX46338.1"/>
    </source>
</evidence>
<dbReference type="HOGENOM" id="CLU_011771_2_1_1"/>
<dbReference type="Proteomes" id="UP000011087">
    <property type="component" value="Unassembled WGS sequence"/>
</dbReference>
<keyword evidence="4" id="KW-0347">Helicase</keyword>
<dbReference type="GO" id="GO:0005524">
    <property type="term" value="F:ATP binding"/>
    <property type="evidence" value="ECO:0007669"/>
    <property type="project" value="UniProtKB-KW"/>
</dbReference>
<proteinExistence type="predicted"/>
<dbReference type="CDD" id="cd18785">
    <property type="entry name" value="SF2_C"/>
    <property type="match status" value="1"/>
</dbReference>
<evidence type="ECO:0000313" key="8">
    <source>
        <dbReference type="EnsemblProtists" id="EKX46338"/>
    </source>
</evidence>
<dbReference type="GO" id="GO:0009507">
    <property type="term" value="C:chloroplast"/>
    <property type="evidence" value="ECO:0007669"/>
    <property type="project" value="UniProtKB-SubCell"/>
</dbReference>
<feature type="non-terminal residue" evidence="7">
    <location>
        <position position="317"/>
    </location>
</feature>
<evidence type="ECO:0000259" key="6">
    <source>
        <dbReference type="PROSITE" id="PS51192"/>
    </source>
</evidence>
<dbReference type="OrthoDB" id="16911at2759"/>
<accession>L1JCT2</accession>
<evidence type="ECO:0000256" key="4">
    <source>
        <dbReference type="ARBA" id="ARBA00022806"/>
    </source>
</evidence>
<dbReference type="PaxDb" id="55529-EKX46338"/>
<sequence>FSGQLNSLQDEAVAACMRAYHKDRGGILSLYCGAGKTVCALWLVSHIRRKTLIIVHKSFLCDQWAERALRFVPQLRVGVIRQDRVETEGKDIVIAMLQSLVTRDSYPLSDFDHIIFDECHHICARAFSRALFKIGCSHRTGDVCVLGLSATPHRRDGLTRVLHWFLGETAYEASYSPARAEDMQERNRVVAREVLQAWREGRRILLLSDRRAHLETLEQLLAHQDRRTERDAASCCRIILATYSMCSEGLDIPSLNTLILATPRADIAQSVGRILRSQEEGARAVPPKIVDVLDIGVHQRFAKMAEGRKKFYRSSGF</sequence>
<keyword evidence="3" id="KW-0378">Hydrolase</keyword>
<dbReference type="GeneID" id="17303010"/>
<dbReference type="GO" id="GO:0004386">
    <property type="term" value="F:helicase activity"/>
    <property type="evidence" value="ECO:0007669"/>
    <property type="project" value="UniProtKB-KW"/>
</dbReference>
<dbReference type="SMART" id="SM00487">
    <property type="entry name" value="DEXDc"/>
    <property type="match status" value="1"/>
</dbReference>
<dbReference type="Gene3D" id="3.40.50.300">
    <property type="entry name" value="P-loop containing nucleotide triphosphate hydrolases"/>
    <property type="match status" value="2"/>
</dbReference>
<organism evidence="7">
    <name type="scientific">Guillardia theta (strain CCMP2712)</name>
    <name type="common">Cryptophyte</name>
    <dbReference type="NCBI Taxonomy" id="905079"/>
    <lineage>
        <taxon>Eukaryota</taxon>
        <taxon>Cryptophyceae</taxon>
        <taxon>Pyrenomonadales</taxon>
        <taxon>Geminigeraceae</taxon>
        <taxon>Guillardia</taxon>
    </lineage>
</organism>
<evidence type="ECO:0000256" key="3">
    <source>
        <dbReference type="ARBA" id="ARBA00022801"/>
    </source>
</evidence>
<keyword evidence="5" id="KW-0067">ATP-binding</keyword>
<dbReference type="GO" id="GO:0003677">
    <property type="term" value="F:DNA binding"/>
    <property type="evidence" value="ECO:0007669"/>
    <property type="project" value="InterPro"/>
</dbReference>
<dbReference type="InterPro" id="IPR014001">
    <property type="entry name" value="Helicase_ATP-bd"/>
</dbReference>
<evidence type="ECO:0000256" key="2">
    <source>
        <dbReference type="ARBA" id="ARBA00022741"/>
    </source>
</evidence>
<dbReference type="RefSeq" id="XP_005833318.1">
    <property type="nucleotide sequence ID" value="XM_005833261.1"/>
</dbReference>
<dbReference type="PANTHER" id="PTHR11274">
    <property type="entry name" value="RAD25/XP-B DNA REPAIR HELICASE"/>
    <property type="match status" value="1"/>
</dbReference>
<feature type="non-terminal residue" evidence="7">
    <location>
        <position position="1"/>
    </location>
</feature>
<keyword evidence="2" id="KW-0547">Nucleotide-binding</keyword>
<dbReference type="EnsemblProtists" id="EKX46338">
    <property type="protein sequence ID" value="EKX46338"/>
    <property type="gene ID" value="GUITHDRAFT_60572"/>
</dbReference>
<dbReference type="PROSITE" id="PS51192">
    <property type="entry name" value="HELICASE_ATP_BIND_1"/>
    <property type="match status" value="1"/>
</dbReference>
<evidence type="ECO:0000313" key="9">
    <source>
        <dbReference type="Proteomes" id="UP000011087"/>
    </source>
</evidence>
<reference evidence="8" key="3">
    <citation type="submission" date="2015-06" db="UniProtKB">
        <authorList>
            <consortium name="EnsemblProtists"/>
        </authorList>
    </citation>
    <scope>IDENTIFICATION</scope>
</reference>
<dbReference type="AlphaFoldDB" id="L1JCT2"/>
<dbReference type="OMA" id="PRANVEQ"/>
<evidence type="ECO:0000256" key="5">
    <source>
        <dbReference type="ARBA" id="ARBA00022840"/>
    </source>
</evidence>
<dbReference type="CDD" id="cd17926">
    <property type="entry name" value="DEXHc_RE"/>
    <property type="match status" value="1"/>
</dbReference>
<gene>
    <name evidence="7" type="ORF">GUITHDRAFT_60572</name>
</gene>
<dbReference type="Pfam" id="PF04851">
    <property type="entry name" value="ResIII"/>
    <property type="match status" value="1"/>
</dbReference>
<dbReference type="InterPro" id="IPR027417">
    <property type="entry name" value="P-loop_NTPase"/>
</dbReference>
<dbReference type="InterPro" id="IPR050615">
    <property type="entry name" value="ATP-dep_DNA_Helicase"/>
</dbReference>
<reference evidence="9" key="2">
    <citation type="submission" date="2012-11" db="EMBL/GenBank/DDBJ databases">
        <authorList>
            <person name="Kuo A."/>
            <person name="Curtis B.A."/>
            <person name="Tanifuji G."/>
            <person name="Burki F."/>
            <person name="Gruber A."/>
            <person name="Irimia M."/>
            <person name="Maruyama S."/>
            <person name="Arias M.C."/>
            <person name="Ball S.G."/>
            <person name="Gile G.H."/>
            <person name="Hirakawa Y."/>
            <person name="Hopkins J.F."/>
            <person name="Rensing S.A."/>
            <person name="Schmutz J."/>
            <person name="Symeonidi A."/>
            <person name="Elias M."/>
            <person name="Eveleigh R.J."/>
            <person name="Herman E.K."/>
            <person name="Klute M.J."/>
            <person name="Nakayama T."/>
            <person name="Obornik M."/>
            <person name="Reyes-Prieto A."/>
            <person name="Armbrust E.V."/>
            <person name="Aves S.J."/>
            <person name="Beiko R.G."/>
            <person name="Coutinho P."/>
            <person name="Dacks J.B."/>
            <person name="Durnford D.G."/>
            <person name="Fast N.M."/>
            <person name="Green B.R."/>
            <person name="Grisdale C."/>
            <person name="Hempe F."/>
            <person name="Henrissat B."/>
            <person name="Hoppner M.P."/>
            <person name="Ishida K.-I."/>
            <person name="Kim E."/>
            <person name="Koreny L."/>
            <person name="Kroth P.G."/>
            <person name="Liu Y."/>
            <person name="Malik S.-B."/>
            <person name="Maier U.G."/>
            <person name="McRose D."/>
            <person name="Mock T."/>
            <person name="Neilson J.A."/>
            <person name="Onodera N.T."/>
            <person name="Poole A.M."/>
            <person name="Pritham E.J."/>
            <person name="Richards T.A."/>
            <person name="Rocap G."/>
            <person name="Roy S.W."/>
            <person name="Sarai C."/>
            <person name="Schaack S."/>
            <person name="Shirato S."/>
            <person name="Slamovits C.H."/>
            <person name="Spencer D.F."/>
            <person name="Suzuki S."/>
            <person name="Worden A.Z."/>
            <person name="Zauner S."/>
            <person name="Barry K."/>
            <person name="Bell C."/>
            <person name="Bharti A.K."/>
            <person name="Crow J.A."/>
            <person name="Grimwood J."/>
            <person name="Kramer R."/>
            <person name="Lindquist E."/>
            <person name="Lucas S."/>
            <person name="Salamov A."/>
            <person name="McFadden G.I."/>
            <person name="Lane C.E."/>
            <person name="Keeling P.J."/>
            <person name="Gray M.W."/>
            <person name="Grigoriev I.V."/>
            <person name="Archibald J.M."/>
        </authorList>
    </citation>
    <scope>NUCLEOTIDE SEQUENCE</scope>
    <source>
        <strain evidence="9">CCMP2712</strain>
    </source>
</reference>
<dbReference type="SUPFAM" id="SSF52540">
    <property type="entry name" value="P-loop containing nucleoside triphosphate hydrolases"/>
    <property type="match status" value="2"/>
</dbReference>
<dbReference type="PANTHER" id="PTHR11274:SF0">
    <property type="entry name" value="GENERAL TRANSCRIPTION AND DNA REPAIR FACTOR IIH HELICASE SUBUNIT XPB"/>
    <property type="match status" value="1"/>
</dbReference>
<keyword evidence="9" id="KW-1185">Reference proteome</keyword>